<reference evidence="2" key="1">
    <citation type="submission" date="2021-10" db="EMBL/GenBank/DDBJ databases">
        <title>De novo Genome Assembly of Clathrus columnatus (Basidiomycota, Fungi) Using Illumina and Nanopore Sequence Data.</title>
        <authorList>
            <person name="Ogiso-Tanaka E."/>
            <person name="Itagaki H."/>
            <person name="Hosoya T."/>
            <person name="Hosaka K."/>
        </authorList>
    </citation>
    <scope>NUCLEOTIDE SEQUENCE</scope>
    <source>
        <strain evidence="2">MO-923</strain>
    </source>
</reference>
<evidence type="ECO:0000313" key="2">
    <source>
        <dbReference type="EMBL" id="GJJ12416.1"/>
    </source>
</evidence>
<accession>A0AAV5AHH9</accession>
<keyword evidence="3" id="KW-1185">Reference proteome</keyword>
<proteinExistence type="predicted"/>
<organism evidence="2 3">
    <name type="scientific">Clathrus columnatus</name>
    <dbReference type="NCBI Taxonomy" id="1419009"/>
    <lineage>
        <taxon>Eukaryota</taxon>
        <taxon>Fungi</taxon>
        <taxon>Dikarya</taxon>
        <taxon>Basidiomycota</taxon>
        <taxon>Agaricomycotina</taxon>
        <taxon>Agaricomycetes</taxon>
        <taxon>Phallomycetidae</taxon>
        <taxon>Phallales</taxon>
        <taxon>Clathraceae</taxon>
        <taxon>Clathrus</taxon>
    </lineage>
</organism>
<dbReference type="AlphaFoldDB" id="A0AAV5AHH9"/>
<protein>
    <submittedName>
        <fullName evidence="2">Uncharacterized protein</fullName>
    </submittedName>
</protein>
<feature type="region of interest" description="Disordered" evidence="1">
    <location>
        <begin position="1"/>
        <end position="39"/>
    </location>
</feature>
<feature type="compositionally biased region" description="Polar residues" evidence="1">
    <location>
        <begin position="24"/>
        <end position="35"/>
    </location>
</feature>
<comment type="caution">
    <text evidence="2">The sequence shown here is derived from an EMBL/GenBank/DDBJ whole genome shotgun (WGS) entry which is preliminary data.</text>
</comment>
<dbReference type="Proteomes" id="UP001050691">
    <property type="component" value="Unassembled WGS sequence"/>
</dbReference>
<evidence type="ECO:0000256" key="1">
    <source>
        <dbReference type="SAM" id="MobiDB-lite"/>
    </source>
</evidence>
<gene>
    <name evidence="2" type="ORF">Clacol_006658</name>
</gene>
<feature type="region of interest" description="Disordered" evidence="1">
    <location>
        <begin position="141"/>
        <end position="165"/>
    </location>
</feature>
<name>A0AAV5AHH9_9AGAM</name>
<dbReference type="EMBL" id="BPWL01000007">
    <property type="protein sequence ID" value="GJJ12416.1"/>
    <property type="molecule type" value="Genomic_DNA"/>
</dbReference>
<sequence>MSLSSSSNCLQPSPFPPDRFLSPSALTEHNTSSLSEGFIKKRPLDLTEELVAGRMPFRSSRPRRLIVETPPPFSRLRVEEIPKITRTRTDDLISPINTQPMTPPPKSPSSRISLHPHDVPLPFRPSEFVCHSPAIRRHAKKTRSLNSRRLCTPPSPIKSPSRVSPHVVRSRTPLGRWTPPVASTCIFYTPESADYPITPTSNTTSVVIPISTHCPWTISSTSSSPYSLHSD</sequence>
<evidence type="ECO:0000313" key="3">
    <source>
        <dbReference type="Proteomes" id="UP001050691"/>
    </source>
</evidence>